<accession>A0ABT7BCW6</accession>
<proteinExistence type="predicted"/>
<evidence type="ECO:0000313" key="2">
    <source>
        <dbReference type="Proteomes" id="UP001235849"/>
    </source>
</evidence>
<dbReference type="RefSeq" id="WP_283769296.1">
    <property type="nucleotide sequence ID" value="NZ_JAQOSO010000117.1"/>
</dbReference>
<dbReference type="Pfam" id="PF13578">
    <property type="entry name" value="Methyltransf_24"/>
    <property type="match status" value="1"/>
</dbReference>
<dbReference type="GO" id="GO:0008168">
    <property type="term" value="F:methyltransferase activity"/>
    <property type="evidence" value="ECO:0007669"/>
    <property type="project" value="UniProtKB-KW"/>
</dbReference>
<dbReference type="Gene3D" id="3.40.50.150">
    <property type="entry name" value="Vaccinia Virus protein VP39"/>
    <property type="match status" value="1"/>
</dbReference>
<dbReference type="InterPro" id="IPR029063">
    <property type="entry name" value="SAM-dependent_MTases_sf"/>
</dbReference>
<name>A0ABT7BCW6_9CYAN</name>
<dbReference type="Proteomes" id="UP001235849">
    <property type="component" value="Unassembled WGS sequence"/>
</dbReference>
<reference evidence="1 2" key="1">
    <citation type="submission" date="2023-01" db="EMBL/GenBank/DDBJ databases">
        <title>Novel diversity within Roseofilum (Cyanobacteria; Desertifilaceae) from marine benthic mats with descriptions of four novel species.</title>
        <authorList>
            <person name="Wang Y."/>
            <person name="Berthold D.E."/>
            <person name="Hu J."/>
            <person name="Lefler F.W."/>
            <person name="Laughinghouse H.D. IV."/>
        </authorList>
    </citation>
    <scope>NUCLEOTIDE SEQUENCE [LARGE SCALE GENOMIC DNA]</scope>
    <source>
        <strain evidence="1 2">BLCC-M114</strain>
    </source>
</reference>
<organism evidence="1 2">
    <name type="scientific">Roseofilum capinflatum BLCC-M114</name>
    <dbReference type="NCBI Taxonomy" id="3022440"/>
    <lineage>
        <taxon>Bacteria</taxon>
        <taxon>Bacillati</taxon>
        <taxon>Cyanobacteriota</taxon>
        <taxon>Cyanophyceae</taxon>
        <taxon>Desertifilales</taxon>
        <taxon>Desertifilaceae</taxon>
        <taxon>Roseofilum</taxon>
        <taxon>Roseofilum capinflatum</taxon>
    </lineage>
</organism>
<keyword evidence="2" id="KW-1185">Reference proteome</keyword>
<protein>
    <submittedName>
        <fullName evidence="1">Class I SAM-dependent methyltransferase</fullName>
    </submittedName>
</protein>
<comment type="caution">
    <text evidence="1">The sequence shown here is derived from an EMBL/GenBank/DDBJ whole genome shotgun (WGS) entry which is preliminary data.</text>
</comment>
<dbReference type="EMBL" id="JAQOSO010000117">
    <property type="protein sequence ID" value="MDJ1177030.1"/>
    <property type="molecule type" value="Genomic_DNA"/>
</dbReference>
<evidence type="ECO:0000313" key="1">
    <source>
        <dbReference type="EMBL" id="MDJ1177030.1"/>
    </source>
</evidence>
<keyword evidence="1" id="KW-0808">Transferase</keyword>
<dbReference type="GO" id="GO:0032259">
    <property type="term" value="P:methylation"/>
    <property type="evidence" value="ECO:0007669"/>
    <property type="project" value="UniProtKB-KW"/>
</dbReference>
<dbReference type="SUPFAM" id="SSF53335">
    <property type="entry name" value="S-adenosyl-L-methionine-dependent methyltransferases"/>
    <property type="match status" value="1"/>
</dbReference>
<sequence length="245" mass="28346">MKNWDMIIDELDLSVFETIPSQTSAEDRRSLLAVQRATARKYKEYTYLEIGSYLGGTIQPHLVDNRCKRIYSIDPRPVEQPDDRSPGYIVHYENNSTEKMLNMLKAIGYGDIGKIECFDVDASQVDSERIKTAPEIMFIDGEHTQSSTRSDFEFCRKVVSENGVILFHDYTIIYPAVIEICNLLDRQPITYVPLKFKGSVFGIFFDSELVYADPYLHEIWQQAENFESKVGYRQWEPVAIDKILD</sequence>
<gene>
    <name evidence="1" type="ORF">PMG25_23340</name>
</gene>
<keyword evidence="1" id="KW-0489">Methyltransferase</keyword>